<dbReference type="GO" id="GO:0043565">
    <property type="term" value="F:sequence-specific DNA binding"/>
    <property type="evidence" value="ECO:0007669"/>
    <property type="project" value="InterPro"/>
</dbReference>
<evidence type="ECO:0008006" key="2">
    <source>
        <dbReference type="Google" id="ProtNLM"/>
    </source>
</evidence>
<dbReference type="AlphaFoldDB" id="A0A645D3X6"/>
<accession>A0A645D3X6</accession>
<organism evidence="1">
    <name type="scientific">bioreactor metagenome</name>
    <dbReference type="NCBI Taxonomy" id="1076179"/>
    <lineage>
        <taxon>unclassified sequences</taxon>
        <taxon>metagenomes</taxon>
        <taxon>ecological metagenomes</taxon>
    </lineage>
</organism>
<reference evidence="1" key="1">
    <citation type="submission" date="2019-08" db="EMBL/GenBank/DDBJ databases">
        <authorList>
            <person name="Kucharzyk K."/>
            <person name="Murdoch R.W."/>
            <person name="Higgins S."/>
            <person name="Loffler F."/>
        </authorList>
    </citation>
    <scope>NUCLEOTIDE SEQUENCE</scope>
</reference>
<dbReference type="EMBL" id="VSSQ01032587">
    <property type="protein sequence ID" value="MPM83895.1"/>
    <property type="molecule type" value="Genomic_DNA"/>
</dbReference>
<comment type="caution">
    <text evidence="1">The sequence shown here is derived from an EMBL/GenBank/DDBJ whole genome shotgun (WGS) entry which is preliminary data.</text>
</comment>
<dbReference type="Gene3D" id="1.10.10.10">
    <property type="entry name" value="Winged helix-like DNA-binding domain superfamily/Winged helix DNA-binding domain"/>
    <property type="match status" value="1"/>
</dbReference>
<proteinExistence type="predicted"/>
<dbReference type="Pfam" id="PF01527">
    <property type="entry name" value="HTH_Tnp_1"/>
    <property type="match status" value="1"/>
</dbReference>
<gene>
    <name evidence="1" type="ORF">SDC9_130965</name>
</gene>
<dbReference type="SUPFAM" id="SSF48295">
    <property type="entry name" value="TrpR-like"/>
    <property type="match status" value="1"/>
</dbReference>
<protein>
    <recommendedName>
        <fullName evidence="2">Transposase</fullName>
    </recommendedName>
</protein>
<sequence length="100" mass="11560">MKKSYDSKFKSRVALEALRGELTVAEIAGKYQIHPNLVQQWKKKLHESASDVFLTKVERKAENKPYTEDDLMKKIGRLEVENDFLRSVSLALGLNPEKRK</sequence>
<dbReference type="InterPro" id="IPR002514">
    <property type="entry name" value="Transposase_8"/>
</dbReference>
<dbReference type="GO" id="GO:0006313">
    <property type="term" value="P:DNA transposition"/>
    <property type="evidence" value="ECO:0007669"/>
    <property type="project" value="InterPro"/>
</dbReference>
<name>A0A645D3X6_9ZZZZ</name>
<evidence type="ECO:0000313" key="1">
    <source>
        <dbReference type="EMBL" id="MPM83895.1"/>
    </source>
</evidence>
<dbReference type="InterPro" id="IPR036388">
    <property type="entry name" value="WH-like_DNA-bd_sf"/>
</dbReference>
<dbReference type="InterPro" id="IPR010921">
    <property type="entry name" value="Trp_repressor/repl_initiator"/>
</dbReference>
<dbReference type="GO" id="GO:0004803">
    <property type="term" value="F:transposase activity"/>
    <property type="evidence" value="ECO:0007669"/>
    <property type="project" value="InterPro"/>
</dbReference>